<sequence length="294" mass="33063">MHLVALILPASSMFPHLMSCSTTQRSKKWDNDLATTYFRVQIKDYHGLPKDAPKDCSYFNRPYTHQMDTQSHDLSHLVLDRLPLGTKTAVKITTTVLDPGLYADPFNDELYLYGPMRSSCFTFRIGGKIDEEVRASHNIPSNWKARRKFFLDQSQLEKSTFVKGRMLLGFLISVAKQVDEETHHLRFMLKSRESGKVLFVVFFKLLFAKKLEDTLKNGDRAPSFQEPSGSKAPKSYTREDQSDYILNAAASTLAQSISAAFGAMGFGNSSDSENVNGNSTPYRSHAKPANAIDD</sequence>
<dbReference type="Proteomes" id="UP000799754">
    <property type="component" value="Unassembled WGS sequence"/>
</dbReference>
<organism evidence="1 2">
    <name type="scientific">Macroventuria anomochaeta</name>
    <dbReference type="NCBI Taxonomy" id="301207"/>
    <lineage>
        <taxon>Eukaryota</taxon>
        <taxon>Fungi</taxon>
        <taxon>Dikarya</taxon>
        <taxon>Ascomycota</taxon>
        <taxon>Pezizomycotina</taxon>
        <taxon>Dothideomycetes</taxon>
        <taxon>Pleosporomycetidae</taxon>
        <taxon>Pleosporales</taxon>
        <taxon>Pleosporineae</taxon>
        <taxon>Didymellaceae</taxon>
        <taxon>Macroventuria</taxon>
    </lineage>
</organism>
<evidence type="ECO:0000313" key="1">
    <source>
        <dbReference type="EMBL" id="KAF2624506.1"/>
    </source>
</evidence>
<gene>
    <name evidence="1" type="ORF">BU25DRAFT_433436</name>
</gene>
<keyword evidence="2" id="KW-1185">Reference proteome</keyword>
<protein>
    <submittedName>
        <fullName evidence="1">Uncharacterized protein</fullName>
    </submittedName>
</protein>
<proteinExistence type="predicted"/>
<reference evidence="1" key="1">
    <citation type="journal article" date="2020" name="Stud. Mycol.">
        <title>101 Dothideomycetes genomes: a test case for predicting lifestyles and emergence of pathogens.</title>
        <authorList>
            <person name="Haridas S."/>
            <person name="Albert R."/>
            <person name="Binder M."/>
            <person name="Bloem J."/>
            <person name="Labutti K."/>
            <person name="Salamov A."/>
            <person name="Andreopoulos B."/>
            <person name="Baker S."/>
            <person name="Barry K."/>
            <person name="Bills G."/>
            <person name="Bluhm B."/>
            <person name="Cannon C."/>
            <person name="Castanera R."/>
            <person name="Culley D."/>
            <person name="Daum C."/>
            <person name="Ezra D."/>
            <person name="Gonzalez J."/>
            <person name="Henrissat B."/>
            <person name="Kuo A."/>
            <person name="Liang C."/>
            <person name="Lipzen A."/>
            <person name="Lutzoni F."/>
            <person name="Magnuson J."/>
            <person name="Mondo S."/>
            <person name="Nolan M."/>
            <person name="Ohm R."/>
            <person name="Pangilinan J."/>
            <person name="Park H.-J."/>
            <person name="Ramirez L."/>
            <person name="Alfaro M."/>
            <person name="Sun H."/>
            <person name="Tritt A."/>
            <person name="Yoshinaga Y."/>
            <person name="Zwiers L.-H."/>
            <person name="Turgeon B."/>
            <person name="Goodwin S."/>
            <person name="Spatafora J."/>
            <person name="Crous P."/>
            <person name="Grigoriev I."/>
        </authorList>
    </citation>
    <scope>NUCLEOTIDE SEQUENCE</scope>
    <source>
        <strain evidence="1">CBS 525.71</strain>
    </source>
</reference>
<evidence type="ECO:0000313" key="2">
    <source>
        <dbReference type="Proteomes" id="UP000799754"/>
    </source>
</evidence>
<dbReference type="EMBL" id="MU006730">
    <property type="protein sequence ID" value="KAF2624506.1"/>
    <property type="molecule type" value="Genomic_DNA"/>
</dbReference>
<comment type="caution">
    <text evidence="1">The sequence shown here is derived from an EMBL/GenBank/DDBJ whole genome shotgun (WGS) entry which is preliminary data.</text>
</comment>
<name>A0ACB6RRI1_9PLEO</name>
<accession>A0ACB6RRI1</accession>